<dbReference type="SUPFAM" id="SSF52540">
    <property type="entry name" value="P-loop containing nucleoside triphosphate hydrolases"/>
    <property type="match status" value="1"/>
</dbReference>
<evidence type="ECO:0000313" key="2">
    <source>
        <dbReference type="EMBL" id="EWS75842.1"/>
    </source>
</evidence>
<name>W7XE00_TETTS</name>
<feature type="compositionally biased region" description="Low complexity" evidence="1">
    <location>
        <begin position="258"/>
        <end position="270"/>
    </location>
</feature>
<reference evidence="3" key="1">
    <citation type="journal article" date="2006" name="PLoS Biol.">
        <title>Macronuclear genome sequence of the ciliate Tetrahymena thermophila, a model eukaryote.</title>
        <authorList>
            <person name="Eisen J.A."/>
            <person name="Coyne R.S."/>
            <person name="Wu M."/>
            <person name="Wu D."/>
            <person name="Thiagarajan M."/>
            <person name="Wortman J.R."/>
            <person name="Badger J.H."/>
            <person name="Ren Q."/>
            <person name="Amedeo P."/>
            <person name="Jones K.M."/>
            <person name="Tallon L.J."/>
            <person name="Delcher A.L."/>
            <person name="Salzberg S.L."/>
            <person name="Silva J.C."/>
            <person name="Haas B.J."/>
            <person name="Majoros W.H."/>
            <person name="Farzad M."/>
            <person name="Carlton J.M."/>
            <person name="Smith R.K. Jr."/>
            <person name="Garg J."/>
            <person name="Pearlman R.E."/>
            <person name="Karrer K.M."/>
            <person name="Sun L."/>
            <person name="Manning G."/>
            <person name="Elde N.C."/>
            <person name="Turkewitz A.P."/>
            <person name="Asai D.J."/>
            <person name="Wilkes D.E."/>
            <person name="Wang Y."/>
            <person name="Cai H."/>
            <person name="Collins K."/>
            <person name="Stewart B.A."/>
            <person name="Lee S.R."/>
            <person name="Wilamowska K."/>
            <person name="Weinberg Z."/>
            <person name="Ruzzo W.L."/>
            <person name="Wloga D."/>
            <person name="Gaertig J."/>
            <person name="Frankel J."/>
            <person name="Tsao C.-C."/>
            <person name="Gorovsky M.A."/>
            <person name="Keeling P.J."/>
            <person name="Waller R.F."/>
            <person name="Patron N.J."/>
            <person name="Cherry J.M."/>
            <person name="Stover N.A."/>
            <person name="Krieger C.J."/>
            <person name="del Toro C."/>
            <person name="Ryder H.F."/>
            <person name="Williamson S.C."/>
            <person name="Barbeau R.A."/>
            <person name="Hamilton E.P."/>
            <person name="Orias E."/>
        </authorList>
    </citation>
    <scope>NUCLEOTIDE SEQUENCE [LARGE SCALE GENOMIC DNA]</scope>
    <source>
        <strain evidence="3">SB210</strain>
    </source>
</reference>
<dbReference type="RefSeq" id="XP_012651625.1">
    <property type="nucleotide sequence ID" value="XM_012796171.1"/>
</dbReference>
<feature type="region of interest" description="Disordered" evidence="1">
    <location>
        <begin position="302"/>
        <end position="323"/>
    </location>
</feature>
<dbReference type="GO" id="GO:0005525">
    <property type="term" value="F:GTP binding"/>
    <property type="evidence" value="ECO:0007669"/>
    <property type="project" value="InterPro"/>
</dbReference>
<dbReference type="GeneID" id="24441371"/>
<gene>
    <name evidence="2" type="ORF">TTHERM_001005189</name>
</gene>
<dbReference type="GO" id="GO:0003924">
    <property type="term" value="F:GTPase activity"/>
    <property type="evidence" value="ECO:0007669"/>
    <property type="project" value="InterPro"/>
</dbReference>
<dbReference type="AlphaFoldDB" id="W7XE00"/>
<organism evidence="2 3">
    <name type="scientific">Tetrahymena thermophila (strain SB210)</name>
    <dbReference type="NCBI Taxonomy" id="312017"/>
    <lineage>
        <taxon>Eukaryota</taxon>
        <taxon>Sar</taxon>
        <taxon>Alveolata</taxon>
        <taxon>Ciliophora</taxon>
        <taxon>Intramacronucleata</taxon>
        <taxon>Oligohymenophorea</taxon>
        <taxon>Hymenostomatida</taxon>
        <taxon>Tetrahymenina</taxon>
        <taxon>Tetrahymenidae</taxon>
        <taxon>Tetrahymena</taxon>
    </lineage>
</organism>
<dbReference type="Pfam" id="PF00071">
    <property type="entry name" value="Ras"/>
    <property type="match status" value="1"/>
</dbReference>
<evidence type="ECO:0000313" key="3">
    <source>
        <dbReference type="Proteomes" id="UP000009168"/>
    </source>
</evidence>
<dbReference type="KEGG" id="tet:TTHERM_001005189"/>
<evidence type="ECO:0000256" key="1">
    <source>
        <dbReference type="SAM" id="MobiDB-lite"/>
    </source>
</evidence>
<accession>W7XE00</accession>
<proteinExistence type="predicted"/>
<sequence length="335" mass="39032">MQFTQINMNSYGASIKNQLKSERQEKLFNQILKQQTKRRKASIKSKTIIIYKRKNKQKNNFTNMSLDKTFKILIAGLDGVGKKTIIQRFNEGYQQFKQKIQFPHQLKDGEDKLVKYDIQLESHTITSRQIDEDEYISKKPNQLKDYKIIVIVFDLGQKDSIKQIANNLQGSSLNFQDLGPMSKCALWGNKKDKFNFDQNTDERNAQKIYDLEYTHKMVGYVNSNSINLEINEPFQCISKLIQAYLQWMDQQNQRSSLSSQSSSLLGSSQISDRDEDVKERQIIQKKKDFSIGNSIGSNRSKNEVLIRENKKKNKQRMDDDIYSIKSSQSNNCSIF</sequence>
<dbReference type="InterPro" id="IPR027417">
    <property type="entry name" value="P-loop_NTPase"/>
</dbReference>
<dbReference type="Proteomes" id="UP000009168">
    <property type="component" value="Unassembled WGS sequence"/>
</dbReference>
<keyword evidence="3" id="KW-1185">Reference proteome</keyword>
<dbReference type="PROSITE" id="PS51419">
    <property type="entry name" value="RAB"/>
    <property type="match status" value="1"/>
</dbReference>
<feature type="region of interest" description="Disordered" evidence="1">
    <location>
        <begin position="258"/>
        <end position="279"/>
    </location>
</feature>
<protein>
    <submittedName>
        <fullName evidence="2">Miro-like protein</fullName>
    </submittedName>
</protein>
<dbReference type="EMBL" id="GG662802">
    <property type="protein sequence ID" value="EWS75842.1"/>
    <property type="molecule type" value="Genomic_DNA"/>
</dbReference>
<dbReference type="Gene3D" id="3.40.50.300">
    <property type="entry name" value="P-loop containing nucleotide triphosphate hydrolases"/>
    <property type="match status" value="1"/>
</dbReference>
<dbReference type="InterPro" id="IPR001806">
    <property type="entry name" value="Small_GTPase"/>
</dbReference>
<dbReference type="InParanoid" id="W7XE00"/>